<evidence type="ECO:0000313" key="1">
    <source>
        <dbReference type="EMBL" id="MBX09962.1"/>
    </source>
</evidence>
<name>A0A2P2KW66_RHIMU</name>
<proteinExistence type="predicted"/>
<reference evidence="1" key="1">
    <citation type="submission" date="2018-02" db="EMBL/GenBank/DDBJ databases">
        <title>Rhizophora mucronata_Transcriptome.</title>
        <authorList>
            <person name="Meera S.P."/>
            <person name="Sreeshan A."/>
            <person name="Augustine A."/>
        </authorList>
    </citation>
    <scope>NUCLEOTIDE SEQUENCE</scope>
    <source>
        <tissue evidence="1">Leaf</tissue>
    </source>
</reference>
<accession>A0A2P2KW66</accession>
<dbReference type="AlphaFoldDB" id="A0A2P2KW66"/>
<dbReference type="EMBL" id="GGEC01029478">
    <property type="protein sequence ID" value="MBX09962.1"/>
    <property type="molecule type" value="Transcribed_RNA"/>
</dbReference>
<organism evidence="1">
    <name type="scientific">Rhizophora mucronata</name>
    <name type="common">Asiatic mangrove</name>
    <dbReference type="NCBI Taxonomy" id="61149"/>
    <lineage>
        <taxon>Eukaryota</taxon>
        <taxon>Viridiplantae</taxon>
        <taxon>Streptophyta</taxon>
        <taxon>Embryophyta</taxon>
        <taxon>Tracheophyta</taxon>
        <taxon>Spermatophyta</taxon>
        <taxon>Magnoliopsida</taxon>
        <taxon>eudicotyledons</taxon>
        <taxon>Gunneridae</taxon>
        <taxon>Pentapetalae</taxon>
        <taxon>rosids</taxon>
        <taxon>fabids</taxon>
        <taxon>Malpighiales</taxon>
        <taxon>Rhizophoraceae</taxon>
        <taxon>Rhizophora</taxon>
    </lineage>
</organism>
<protein>
    <submittedName>
        <fullName evidence="1">Uncharacterized protein MANES_14G098600</fullName>
    </submittedName>
</protein>
<sequence length="94" mass="10819">MRIKCDQRELSTGRRGLLASRVTTIKTPDDLFEVIGEDGRPEGPHGGGAFNSHDQLFLRHSYYFYCCGFGFLVDVGRKRRRSGMSSRVFKWKFI</sequence>